<dbReference type="EMBL" id="SMAG01000001">
    <property type="protein sequence ID" value="TCS96974.1"/>
    <property type="molecule type" value="Genomic_DNA"/>
</dbReference>
<evidence type="ECO:0000313" key="2">
    <source>
        <dbReference type="EMBL" id="TCS96974.1"/>
    </source>
</evidence>
<accession>A0A4R3LF27</accession>
<protein>
    <submittedName>
        <fullName evidence="2">ABC-2 family transporter</fullName>
    </submittedName>
</protein>
<gene>
    <name evidence="2" type="ORF">EDD58_101621</name>
</gene>
<feature type="transmembrane region" description="Helical" evidence="1">
    <location>
        <begin position="29"/>
        <end position="51"/>
    </location>
</feature>
<sequence>MNKLLLNWLNNPVLLKEYQWRMRTRKTPWILFFYLLITGGILISMVALSHFLERGVKGPEDSLIMFIGLCVVQIIVVAFVVPGITSGLISGERERQTLPVLLTTNLTSSQIVVSKWLAALSFMLLLFFSSLPLYMVIYQYGGVSMIYIVKVVLHLFVTMIFLGSLGVFYSALFKRSGLATILSYITVAVLGIGIIIVYFMMVEFSRLWIDPNQMTVIGFGKTMETIGEVIASLHPVLSISYVFPNTQFNFLGRENDINMYWVYILVYTLLSSLLVIGSVYFMAPNRFQWFKKRGKPKTQEAKDS</sequence>
<organism evidence="2 3">
    <name type="scientific">Hazenella coriacea</name>
    <dbReference type="NCBI Taxonomy" id="1179467"/>
    <lineage>
        <taxon>Bacteria</taxon>
        <taxon>Bacillati</taxon>
        <taxon>Bacillota</taxon>
        <taxon>Bacilli</taxon>
        <taxon>Bacillales</taxon>
        <taxon>Thermoactinomycetaceae</taxon>
        <taxon>Hazenella</taxon>
    </lineage>
</organism>
<comment type="caution">
    <text evidence="2">The sequence shown here is derived from an EMBL/GenBank/DDBJ whole genome shotgun (WGS) entry which is preliminary data.</text>
</comment>
<evidence type="ECO:0000313" key="3">
    <source>
        <dbReference type="Proteomes" id="UP000294937"/>
    </source>
</evidence>
<feature type="transmembrane region" description="Helical" evidence="1">
    <location>
        <begin position="63"/>
        <end position="89"/>
    </location>
</feature>
<dbReference type="OrthoDB" id="9815855at2"/>
<dbReference type="GO" id="GO:0140359">
    <property type="term" value="F:ABC-type transporter activity"/>
    <property type="evidence" value="ECO:0007669"/>
    <property type="project" value="InterPro"/>
</dbReference>
<evidence type="ECO:0000256" key="1">
    <source>
        <dbReference type="SAM" id="Phobius"/>
    </source>
</evidence>
<dbReference type="PANTHER" id="PTHR43471:SF12">
    <property type="entry name" value="HYPOTHETICAL MEMBRANE PROTEIN, CONSERVED"/>
    <property type="match status" value="1"/>
</dbReference>
<feature type="transmembrane region" description="Helical" evidence="1">
    <location>
        <begin position="146"/>
        <end position="169"/>
    </location>
</feature>
<dbReference type="GO" id="GO:0005886">
    <property type="term" value="C:plasma membrane"/>
    <property type="evidence" value="ECO:0007669"/>
    <property type="project" value="UniProtKB-SubCell"/>
</dbReference>
<reference evidence="2 3" key="1">
    <citation type="submission" date="2019-03" db="EMBL/GenBank/DDBJ databases">
        <title>Genomic Encyclopedia of Type Strains, Phase IV (KMG-IV): sequencing the most valuable type-strain genomes for metagenomic binning, comparative biology and taxonomic classification.</title>
        <authorList>
            <person name="Goeker M."/>
        </authorList>
    </citation>
    <scope>NUCLEOTIDE SEQUENCE [LARGE SCALE GENOMIC DNA]</scope>
    <source>
        <strain evidence="2 3">DSM 45707</strain>
    </source>
</reference>
<proteinExistence type="predicted"/>
<keyword evidence="1" id="KW-0812">Transmembrane</keyword>
<keyword evidence="3" id="KW-1185">Reference proteome</keyword>
<feature type="transmembrane region" description="Helical" evidence="1">
    <location>
        <begin position="260"/>
        <end position="283"/>
    </location>
</feature>
<dbReference type="RefSeq" id="WP_131923345.1">
    <property type="nucleotide sequence ID" value="NZ_SMAG01000001.1"/>
</dbReference>
<dbReference type="AlphaFoldDB" id="A0A4R3LF27"/>
<name>A0A4R3LF27_9BACL</name>
<feature type="transmembrane region" description="Helical" evidence="1">
    <location>
        <begin position="181"/>
        <end position="201"/>
    </location>
</feature>
<keyword evidence="1" id="KW-0472">Membrane</keyword>
<dbReference type="PANTHER" id="PTHR43471">
    <property type="entry name" value="ABC TRANSPORTER PERMEASE"/>
    <property type="match status" value="1"/>
</dbReference>
<keyword evidence="1" id="KW-1133">Transmembrane helix</keyword>
<feature type="transmembrane region" description="Helical" evidence="1">
    <location>
        <begin position="116"/>
        <end position="140"/>
    </location>
</feature>
<dbReference type="Pfam" id="PF12679">
    <property type="entry name" value="ABC2_membrane_2"/>
    <property type="match status" value="1"/>
</dbReference>
<dbReference type="Proteomes" id="UP000294937">
    <property type="component" value="Unassembled WGS sequence"/>
</dbReference>